<dbReference type="EMBL" id="MVBO01000149">
    <property type="protein sequence ID" value="OZJ02478.1"/>
    <property type="molecule type" value="Genomic_DNA"/>
</dbReference>
<comment type="catalytic activity">
    <reaction evidence="1">
        <text>Hydrolysis of terminal, non-reducing alpha-D-galactose residues in alpha-D-galactosides, including galactose oligosaccharides, galactomannans and galactolipids.</text>
        <dbReference type="EC" id="3.2.1.22"/>
    </reaction>
</comment>
<dbReference type="PANTHER" id="PTHR31268">
    <property type="match status" value="1"/>
</dbReference>
<reference evidence="5 6" key="1">
    <citation type="journal article" date="2017" name="Mycologia">
        <title>Bifiguratus adelaidae, gen. et sp. nov., a new member of Mucoromycotina in endophytic and soil-dwelling habitats.</title>
        <authorList>
            <person name="Torres-Cruz T.J."/>
            <person name="Billingsley Tobias T.L."/>
            <person name="Almatruk M."/>
            <person name="Hesse C."/>
            <person name="Kuske C.R."/>
            <person name="Desiro A."/>
            <person name="Benucci G.M."/>
            <person name="Bonito G."/>
            <person name="Stajich J.E."/>
            <person name="Dunlap C."/>
            <person name="Arnold A.E."/>
            <person name="Porras-Alfaro A."/>
        </authorList>
    </citation>
    <scope>NUCLEOTIDE SEQUENCE [LARGE SCALE GENOMIC DNA]</scope>
    <source>
        <strain evidence="5 6">AZ0501</strain>
    </source>
</reference>
<evidence type="ECO:0000313" key="5">
    <source>
        <dbReference type="EMBL" id="OZJ02478.1"/>
    </source>
</evidence>
<accession>A0A261XVY2</accession>
<dbReference type="InterPro" id="IPR008811">
    <property type="entry name" value="Glycosyl_hydrolases_36"/>
</dbReference>
<evidence type="ECO:0000256" key="1">
    <source>
        <dbReference type="ARBA" id="ARBA00001255"/>
    </source>
</evidence>
<evidence type="ECO:0000256" key="2">
    <source>
        <dbReference type="ARBA" id="ARBA00007240"/>
    </source>
</evidence>
<dbReference type="GO" id="GO:0047274">
    <property type="term" value="F:galactinol-sucrose galactosyltransferase activity"/>
    <property type="evidence" value="ECO:0007669"/>
    <property type="project" value="UniProtKB-EC"/>
</dbReference>
<keyword evidence="6" id="KW-1185">Reference proteome</keyword>
<keyword evidence="3" id="KW-0119">Carbohydrate metabolism</keyword>
<dbReference type="Pfam" id="PF05691">
    <property type="entry name" value="Raffinose_syn"/>
    <property type="match status" value="1"/>
</dbReference>
<sequence length="918" mass="101001">MSFQPSTYGKFTFYNSPSVVRDIRLRPAIFPHAPLCMTDLRDDSRNVLPYDKNSSRIHANGLILGASTSFSTPVYGCIFKAIASIVADMKVMASDSVVFTPALGQTVAVPAGTSTAIVYASSPCAVDLCAKAAGEHVKFEQINLDSWGEQLFTYKATFATTSLISEVSVLANNAELLGKISFVQSQAKGTEREFSTEILLEEGDYWKSQRIDWLDVHDWEGWAWYRPRETWIEASFTHLSRLSSQSPTHNLLLRPTNAEIDPSSVLAVFPASSQEAFVHLSASRNGEPPGVYARVRRVNKAGRIKVYVTGKLSVHSGTTTAIRGAIDVARAKYGFSTDPFVQESDQSPFDRLGFCTWSSIGENVPLTIDLMDNLVQLLRRDNVPISSFIIDDGWQDIRYGYNGTEKTRGLWSFGTWSGMKSNLSETVSLIKNTLPTVRDVGVWMTLAGYWNSIIPGSPLAQKYEMRMFKLNRDNVPGIHWRNKGFDGQQSGTITKPEDRAWCLPPPHLAYAFWKDYFSTCAEAGISFVKVDNQAYCSFLDGVEGGEEFVALWNGMTRAANEIFGENRVIHCMAHYERTFNGDIGMGAATHGKKIVIRNSDDFGLPRPNVNRDHIRHNIYNAMLTSQLCLIPDADMFMTCAQWPEYHAVLRAFFNGPVLLADKPGTWDSRVLSKLIGRSPENTHEVVRASQTVRPLARSVWEPFLGGGVGPSLKGASYLPDARSASIVLWNTRKDALDNSVDIIFEGDLVDALENVKDSLCGTWNGVIWASNARRARSVKLGKSKAYSDSGIIASRPLTSVSLEPQAVETLTIAPYHAVGSAKIATLGLIDKYAGLAAIKASQVNGDRLSTEIRFDGILGFLVACDVKALKNQVKVTIDDVVTDFSIEPQGEGLSLVQVDLTTAKAVLGKASWTVEIGI</sequence>
<dbReference type="InterPro" id="IPR013785">
    <property type="entry name" value="Aldolase_TIM"/>
</dbReference>
<evidence type="ECO:0000256" key="4">
    <source>
        <dbReference type="ARBA" id="ARBA00049426"/>
    </source>
</evidence>
<comment type="similarity">
    <text evidence="2">Belongs to the glycosyl hydrolases 36 family.</text>
</comment>
<gene>
    <name evidence="5" type="ORF">BZG36_05143</name>
</gene>
<proteinExistence type="inferred from homology"/>
<dbReference type="GO" id="GO:0004557">
    <property type="term" value="F:alpha-galactosidase activity"/>
    <property type="evidence" value="ECO:0007669"/>
    <property type="project" value="UniProtKB-EC"/>
</dbReference>
<comment type="catalytic activity">
    <reaction evidence="4">
        <text>alpha-D-galactosyl-(1-&gt;3)-1D-myo-inositol + sucrose = raffinose + myo-inositol</text>
        <dbReference type="Rhea" id="RHEA:20161"/>
        <dbReference type="ChEBI" id="CHEBI:16634"/>
        <dbReference type="ChEBI" id="CHEBI:17268"/>
        <dbReference type="ChEBI" id="CHEBI:17505"/>
        <dbReference type="ChEBI" id="CHEBI:17992"/>
        <dbReference type="EC" id="2.4.1.82"/>
    </reaction>
</comment>
<dbReference type="AlphaFoldDB" id="A0A261XVY2"/>
<dbReference type="InterPro" id="IPR017853">
    <property type="entry name" value="GH"/>
</dbReference>
<dbReference type="Gene3D" id="3.20.20.70">
    <property type="entry name" value="Aldolase class I"/>
    <property type="match status" value="1"/>
</dbReference>
<evidence type="ECO:0000313" key="6">
    <source>
        <dbReference type="Proteomes" id="UP000242875"/>
    </source>
</evidence>
<dbReference type="Proteomes" id="UP000242875">
    <property type="component" value="Unassembled WGS sequence"/>
</dbReference>
<dbReference type="PANTHER" id="PTHR31268:SF32">
    <property type="entry name" value="GALACTINOL--SUCROSE GALACTOSYLTRANSFERASE 2-RELATED"/>
    <property type="match status" value="1"/>
</dbReference>
<dbReference type="SUPFAM" id="SSF51445">
    <property type="entry name" value="(Trans)glycosidases"/>
    <property type="match status" value="1"/>
</dbReference>
<name>A0A261XVY2_9FUNG</name>
<protein>
    <submittedName>
        <fullName evidence="5">Uncharacterized protein</fullName>
    </submittedName>
</protein>
<dbReference type="OrthoDB" id="4664297at2759"/>
<organism evidence="5 6">
    <name type="scientific">Bifiguratus adelaidae</name>
    <dbReference type="NCBI Taxonomy" id="1938954"/>
    <lineage>
        <taxon>Eukaryota</taxon>
        <taxon>Fungi</taxon>
        <taxon>Fungi incertae sedis</taxon>
        <taxon>Mucoromycota</taxon>
        <taxon>Mucoromycotina</taxon>
        <taxon>Endogonomycetes</taxon>
        <taxon>Endogonales</taxon>
        <taxon>Endogonales incertae sedis</taxon>
        <taxon>Bifiguratus</taxon>
    </lineage>
</organism>
<comment type="caution">
    <text evidence="5">The sequence shown here is derived from an EMBL/GenBank/DDBJ whole genome shotgun (WGS) entry which is preliminary data.</text>
</comment>
<evidence type="ECO:0000256" key="3">
    <source>
        <dbReference type="ARBA" id="ARBA00023277"/>
    </source>
</evidence>